<evidence type="ECO:0000256" key="5">
    <source>
        <dbReference type="ARBA" id="ARBA00022692"/>
    </source>
</evidence>
<comment type="caution">
    <text evidence="11">The sequence shown here is derived from an EMBL/GenBank/DDBJ whole genome shotgun (WGS) entry which is preliminary data.</text>
</comment>
<dbReference type="GO" id="GO:0006493">
    <property type="term" value="P:protein O-linked glycosylation"/>
    <property type="evidence" value="ECO:0007669"/>
    <property type="project" value="TreeGrafter"/>
</dbReference>
<evidence type="ECO:0000256" key="6">
    <source>
        <dbReference type="ARBA" id="ARBA00022968"/>
    </source>
</evidence>
<accession>A0A7I8XFZ6</accession>
<protein>
    <recommendedName>
        <fullName evidence="10">Hexosyltransferase</fullName>
        <ecNumber evidence="10">2.4.1.-</ecNumber>
    </recommendedName>
</protein>
<organism evidence="11 12">
    <name type="scientific">Bursaphelenchus xylophilus</name>
    <name type="common">Pinewood nematode worm</name>
    <name type="synonym">Aphelenchoides xylophilus</name>
    <dbReference type="NCBI Taxonomy" id="6326"/>
    <lineage>
        <taxon>Eukaryota</taxon>
        <taxon>Metazoa</taxon>
        <taxon>Ecdysozoa</taxon>
        <taxon>Nematoda</taxon>
        <taxon>Chromadorea</taxon>
        <taxon>Rhabditida</taxon>
        <taxon>Tylenchina</taxon>
        <taxon>Tylenchomorpha</taxon>
        <taxon>Aphelenchoidea</taxon>
        <taxon>Aphelenchoididae</taxon>
        <taxon>Bursaphelenchus</taxon>
    </lineage>
</organism>
<keyword evidence="4" id="KW-0808">Transferase</keyword>
<dbReference type="EMBL" id="CAJFCV020000001">
    <property type="protein sequence ID" value="CAG9080073.1"/>
    <property type="molecule type" value="Genomic_DNA"/>
</dbReference>
<proteinExistence type="inferred from homology"/>
<sequence>MFNSDMKETIEGVLELQDDAEAVKAMLRYIYMSKKVKGNKLARKVIHLARRYEINELKFKDFEDLEPKGTKVVKTDRPRKQQRQLPLVPQRKQCFRIPKYVEEIVGRNITQHELWPFALERAWSSVFRYERPLDPFLANLMESGLLKLKDHQVEYQMTRPSKENVCDGVDAVVYIMTMLTTDDTERRKLMRKLLFDKANLPSNHNVIHRYVVGRYPANRKYQQNLIDEMKAHDDIIFVNYEEVYGKNYIKWHAMHEWHMKHCPQAKTFIKIDDDTAIYLKRTFQWLDRDFGGIIKNTTEYFVCNALSTDSAPSRALHS</sequence>
<dbReference type="SMR" id="A0A7I8XFZ6"/>
<comment type="similarity">
    <text evidence="2 10">Belongs to the glycosyltransferase 31 family.</text>
</comment>
<keyword evidence="3 10" id="KW-0328">Glycosyltransferase</keyword>
<dbReference type="Proteomes" id="UP000659654">
    <property type="component" value="Unassembled WGS sequence"/>
</dbReference>
<dbReference type="Pfam" id="PF01762">
    <property type="entry name" value="Galactosyl_T"/>
    <property type="match status" value="1"/>
</dbReference>
<gene>
    <name evidence="11" type="ORF">BXYJ_LOCUS298</name>
</gene>
<dbReference type="InterPro" id="IPR002659">
    <property type="entry name" value="Glyco_trans_31"/>
</dbReference>
<evidence type="ECO:0000256" key="1">
    <source>
        <dbReference type="ARBA" id="ARBA00004323"/>
    </source>
</evidence>
<evidence type="ECO:0000256" key="4">
    <source>
        <dbReference type="ARBA" id="ARBA00022679"/>
    </source>
</evidence>
<evidence type="ECO:0000256" key="10">
    <source>
        <dbReference type="RuleBase" id="RU363063"/>
    </source>
</evidence>
<evidence type="ECO:0000256" key="2">
    <source>
        <dbReference type="ARBA" id="ARBA00008661"/>
    </source>
</evidence>
<reference evidence="11" key="1">
    <citation type="submission" date="2020-09" db="EMBL/GenBank/DDBJ databases">
        <authorList>
            <person name="Kikuchi T."/>
        </authorList>
    </citation>
    <scope>NUCLEOTIDE SEQUENCE</scope>
    <source>
        <strain evidence="11">Ka4C1</strain>
    </source>
</reference>
<keyword evidence="12" id="KW-1185">Reference proteome</keyword>
<keyword evidence="5" id="KW-0812">Transmembrane</keyword>
<keyword evidence="6" id="KW-0735">Signal-anchor</keyword>
<comment type="subcellular location">
    <subcellularLocation>
        <location evidence="1 10">Golgi apparatus membrane</location>
        <topology evidence="1 10">Single-pass type II membrane protein</topology>
    </subcellularLocation>
</comment>
<dbReference type="PANTHER" id="PTHR11214">
    <property type="entry name" value="BETA-1,3-N-ACETYLGLUCOSAMINYLTRANSFERASE"/>
    <property type="match status" value="1"/>
</dbReference>
<dbReference type="PANTHER" id="PTHR11214:SF3">
    <property type="entry name" value="BETA-1,3-GALACTOSYLTRANSFERASE 6"/>
    <property type="match status" value="1"/>
</dbReference>
<evidence type="ECO:0000313" key="12">
    <source>
        <dbReference type="Proteomes" id="UP000659654"/>
    </source>
</evidence>
<dbReference type="Gene3D" id="3.30.710.10">
    <property type="entry name" value="Potassium Channel Kv1.1, Chain A"/>
    <property type="match status" value="1"/>
</dbReference>
<dbReference type="EMBL" id="CAJFDI010000001">
    <property type="protein sequence ID" value="CAD5208062.1"/>
    <property type="molecule type" value="Genomic_DNA"/>
</dbReference>
<keyword evidence="7" id="KW-1133">Transmembrane helix</keyword>
<dbReference type="EC" id="2.4.1.-" evidence="10"/>
<evidence type="ECO:0000313" key="11">
    <source>
        <dbReference type="EMBL" id="CAD5208062.1"/>
    </source>
</evidence>
<name>A0A7I8XFZ6_BURXY</name>
<dbReference type="OrthoDB" id="6359816at2759"/>
<keyword evidence="9" id="KW-0472">Membrane</keyword>
<evidence type="ECO:0000256" key="9">
    <source>
        <dbReference type="ARBA" id="ARBA00023136"/>
    </source>
</evidence>
<dbReference type="CDD" id="cd18186">
    <property type="entry name" value="BTB_POZ_ZBTB_KLHL-like"/>
    <property type="match status" value="1"/>
</dbReference>
<dbReference type="AlphaFoldDB" id="A0A7I8XFZ6"/>
<dbReference type="GO" id="GO:0000139">
    <property type="term" value="C:Golgi membrane"/>
    <property type="evidence" value="ECO:0007669"/>
    <property type="project" value="UniProtKB-SubCell"/>
</dbReference>
<evidence type="ECO:0000256" key="3">
    <source>
        <dbReference type="ARBA" id="ARBA00022676"/>
    </source>
</evidence>
<dbReference type="InterPro" id="IPR011333">
    <property type="entry name" value="SKP1/BTB/POZ_sf"/>
</dbReference>
<evidence type="ECO:0000256" key="8">
    <source>
        <dbReference type="ARBA" id="ARBA00023034"/>
    </source>
</evidence>
<dbReference type="Proteomes" id="UP000582659">
    <property type="component" value="Unassembled WGS sequence"/>
</dbReference>
<dbReference type="GO" id="GO:0016758">
    <property type="term" value="F:hexosyltransferase activity"/>
    <property type="evidence" value="ECO:0007669"/>
    <property type="project" value="InterPro"/>
</dbReference>
<evidence type="ECO:0000256" key="7">
    <source>
        <dbReference type="ARBA" id="ARBA00022989"/>
    </source>
</evidence>
<keyword evidence="8 10" id="KW-0333">Golgi apparatus</keyword>